<evidence type="ECO:0000313" key="4">
    <source>
        <dbReference type="RefSeq" id="XP_020650855.2"/>
    </source>
</evidence>
<evidence type="ECO:0000256" key="2">
    <source>
        <dbReference type="SAM" id="MobiDB-lite"/>
    </source>
</evidence>
<dbReference type="GO" id="GO:2001224">
    <property type="term" value="P:positive regulation of neuron migration"/>
    <property type="evidence" value="ECO:0007669"/>
    <property type="project" value="TreeGrafter"/>
</dbReference>
<dbReference type="GO" id="GO:0048812">
    <property type="term" value="P:neuron projection morphogenesis"/>
    <property type="evidence" value="ECO:0007669"/>
    <property type="project" value="TreeGrafter"/>
</dbReference>
<dbReference type="GO" id="GO:0031252">
    <property type="term" value="C:cell leading edge"/>
    <property type="evidence" value="ECO:0007669"/>
    <property type="project" value="TreeGrafter"/>
</dbReference>
<dbReference type="AlphaFoldDB" id="A0A6J0TV31"/>
<gene>
    <name evidence="4" type="primary">LOC110079831</name>
</gene>
<dbReference type="PANTHER" id="PTHR46606">
    <property type="entry name" value="SHOOTIN-1"/>
    <property type="match status" value="1"/>
</dbReference>
<feature type="region of interest" description="Disordered" evidence="2">
    <location>
        <begin position="431"/>
        <end position="557"/>
    </location>
</feature>
<dbReference type="OrthoDB" id="6111338at2759"/>
<dbReference type="GO" id="GO:0044295">
    <property type="term" value="C:axonal growth cone"/>
    <property type="evidence" value="ECO:0007669"/>
    <property type="project" value="TreeGrafter"/>
</dbReference>
<dbReference type="GeneID" id="110079831"/>
<organism evidence="3 4">
    <name type="scientific">Pogona vitticeps</name>
    <name type="common">central bearded dragon</name>
    <dbReference type="NCBI Taxonomy" id="103695"/>
    <lineage>
        <taxon>Eukaryota</taxon>
        <taxon>Metazoa</taxon>
        <taxon>Chordata</taxon>
        <taxon>Craniata</taxon>
        <taxon>Vertebrata</taxon>
        <taxon>Euteleostomi</taxon>
        <taxon>Lepidosauria</taxon>
        <taxon>Squamata</taxon>
        <taxon>Bifurcata</taxon>
        <taxon>Unidentata</taxon>
        <taxon>Episquamata</taxon>
        <taxon>Toxicofera</taxon>
        <taxon>Iguania</taxon>
        <taxon>Acrodonta</taxon>
        <taxon>Agamidae</taxon>
        <taxon>Amphibolurinae</taxon>
        <taxon>Pogona</taxon>
    </lineage>
</organism>
<evidence type="ECO:0000313" key="3">
    <source>
        <dbReference type="Proteomes" id="UP001652642"/>
    </source>
</evidence>
<feature type="region of interest" description="Disordered" evidence="2">
    <location>
        <begin position="352"/>
        <end position="386"/>
    </location>
</feature>
<dbReference type="InterPro" id="IPR024849">
    <property type="entry name" value="Shootin-1"/>
</dbReference>
<protein>
    <submittedName>
        <fullName evidence="4">Shootin-1-like isoform X1</fullName>
    </submittedName>
</protein>
<reference evidence="4" key="1">
    <citation type="submission" date="2025-08" db="UniProtKB">
        <authorList>
            <consortium name="RefSeq"/>
        </authorList>
    </citation>
    <scope>IDENTIFICATION</scope>
</reference>
<feature type="compositionally biased region" description="Pro residues" evidence="2">
    <location>
        <begin position="365"/>
        <end position="382"/>
    </location>
</feature>
<keyword evidence="3" id="KW-1185">Reference proteome</keyword>
<feature type="coiled-coil region" evidence="1">
    <location>
        <begin position="61"/>
        <end position="109"/>
    </location>
</feature>
<dbReference type="KEGG" id="pvt:110079831"/>
<evidence type="ECO:0000256" key="1">
    <source>
        <dbReference type="SAM" id="Coils"/>
    </source>
</evidence>
<name>A0A6J0TV31_9SAUR</name>
<sequence length="584" mass="65280">MWASCLPEQPAMEHSDCDLDGLVGQLAAILESDTDPDSEEDEGEDKDQALVQEKDEVKEKLARFEHVSQTLLAELSTLEAEYEIEKSCREQAEAYAAQMSRENKNLKRISTTLLPLLSHLPGDLVNLGKAEEAPSETAEDLVGQYQEQIKDLQAKVSRLLGEKKELALQVKELQDQLQWLQDKLEEEEAEKQSMRVLMEQRQRAWKTVKQTSCLVAQENHRMAQQLDLEKELRQEAETFAHLMLVKQKEANRQSVILMQNVGPDARLLHTLEEVADVTRALEGAKREHQAQVKDLEAQLARRPQQEEMQKLQQALALAEAEKDCLEKRLVHMEESKAALEERVRSLEEGAKLTNADPSPGACPTADPPPPPPPPPLPPPLIPSAPMDPLMAIRQRRAVRLVRHEVPRNDDVKAKAVEEMMARIKGGVVLRSVGRDTGDSSRLPSTPASKRRSTAAEFQVLLNTVKKPSRRSSQRKSLRKKLTDDQLESILQRRRRMVDCPAETPSSQMQPTATTECTSSGGAPRATAQGVCSSLKEPPSPAKPKQVIPESLGPHPKDMDFAFRQTAASLRSTERICPILATPRQ</sequence>
<feature type="compositionally biased region" description="Basic residues" evidence="2">
    <location>
        <begin position="466"/>
        <end position="479"/>
    </location>
</feature>
<dbReference type="RefSeq" id="XP_020650855.2">
    <property type="nucleotide sequence ID" value="XM_020795196.2"/>
</dbReference>
<dbReference type="PANTHER" id="PTHR46606:SF1">
    <property type="entry name" value="SHOOTIN-1"/>
    <property type="match status" value="1"/>
</dbReference>
<dbReference type="GO" id="GO:0005737">
    <property type="term" value="C:cytoplasm"/>
    <property type="evidence" value="ECO:0007669"/>
    <property type="project" value="TreeGrafter"/>
</dbReference>
<keyword evidence="1" id="KW-0175">Coiled coil</keyword>
<proteinExistence type="predicted"/>
<dbReference type="Proteomes" id="UP001652642">
    <property type="component" value="Chromosome 5"/>
</dbReference>
<feature type="compositionally biased region" description="Polar residues" evidence="2">
    <location>
        <begin position="503"/>
        <end position="520"/>
    </location>
</feature>
<feature type="coiled-coil region" evidence="1">
    <location>
        <begin position="135"/>
        <end position="204"/>
    </location>
</feature>
<accession>A0A6J0TV31</accession>
<dbReference type="InParanoid" id="A0A6J0TV31"/>